<keyword evidence="3" id="KW-1185">Reference proteome</keyword>
<accession>A0ABY9RJ20</accession>
<dbReference type="RefSeq" id="WP_309481574.1">
    <property type="nucleotide sequence ID" value="NZ_CP133720.1"/>
</dbReference>
<feature type="transmembrane region" description="Helical" evidence="1">
    <location>
        <begin position="35"/>
        <end position="58"/>
    </location>
</feature>
<gene>
    <name evidence="2" type="ORF">RF679_15715</name>
</gene>
<sequence>MELWQRRGIGILSIGGGAIGVAAGLQLILSRSNPIEWIFCLAFIAIYAWGVWSGTKFLEGDDRALRPLLKYWALQVPTFGSPILGYLLASGFNATVTYQFWPSRISGNMMLGSSFNYSLMQEGTPWSIGVNLFALVVTVWLYRVFGGLAPDNSPKQTAQSLCD</sequence>
<name>A0ABY9RJ20_9BURK</name>
<dbReference type="Proteomes" id="UP001181355">
    <property type="component" value="Chromosome"/>
</dbReference>
<dbReference type="EMBL" id="CP133720">
    <property type="protein sequence ID" value="WMW80081.1"/>
    <property type="molecule type" value="Genomic_DNA"/>
</dbReference>
<feature type="transmembrane region" description="Helical" evidence="1">
    <location>
        <begin position="79"/>
        <end position="101"/>
    </location>
</feature>
<organism evidence="2 3">
    <name type="scientific">Undibacterium cyanobacteriorum</name>
    <dbReference type="NCBI Taxonomy" id="3073561"/>
    <lineage>
        <taxon>Bacteria</taxon>
        <taxon>Pseudomonadati</taxon>
        <taxon>Pseudomonadota</taxon>
        <taxon>Betaproteobacteria</taxon>
        <taxon>Burkholderiales</taxon>
        <taxon>Oxalobacteraceae</taxon>
        <taxon>Undibacterium</taxon>
    </lineage>
</organism>
<evidence type="ECO:0000313" key="2">
    <source>
        <dbReference type="EMBL" id="WMW80081.1"/>
    </source>
</evidence>
<feature type="transmembrane region" description="Helical" evidence="1">
    <location>
        <begin position="126"/>
        <end position="145"/>
    </location>
</feature>
<evidence type="ECO:0000256" key="1">
    <source>
        <dbReference type="SAM" id="Phobius"/>
    </source>
</evidence>
<evidence type="ECO:0000313" key="3">
    <source>
        <dbReference type="Proteomes" id="UP001181355"/>
    </source>
</evidence>
<keyword evidence="1" id="KW-0812">Transmembrane</keyword>
<keyword evidence="1" id="KW-1133">Transmembrane helix</keyword>
<feature type="transmembrane region" description="Helical" evidence="1">
    <location>
        <begin position="9"/>
        <end position="29"/>
    </location>
</feature>
<reference evidence="2" key="1">
    <citation type="submission" date="2023-09" db="EMBL/GenBank/DDBJ databases">
        <title>Undibacterium sp. 20NA77.5 isolated from freshwater.</title>
        <authorList>
            <person name="Le V."/>
            <person name="Ko S.-R."/>
            <person name="Ahn C.-Y."/>
            <person name="Oh H.-M."/>
        </authorList>
    </citation>
    <scope>NUCLEOTIDE SEQUENCE</scope>
    <source>
        <strain evidence="2">20NA77.5</strain>
    </source>
</reference>
<proteinExistence type="predicted"/>
<keyword evidence="1" id="KW-0472">Membrane</keyword>
<protein>
    <submittedName>
        <fullName evidence="2">Uncharacterized protein</fullName>
    </submittedName>
</protein>